<dbReference type="InterPro" id="IPR000435">
    <property type="entry name" value="Tektins"/>
</dbReference>
<dbReference type="Proteomes" id="UP000504632">
    <property type="component" value="Chromosome 12"/>
</dbReference>
<dbReference type="AlphaFoldDB" id="A0A6J2WIG2"/>
<dbReference type="OrthoDB" id="440745at2759"/>
<dbReference type="PANTHER" id="PTHR19960:SF7">
    <property type="entry name" value="TEKTIN"/>
    <property type="match status" value="1"/>
</dbReference>
<evidence type="ECO:0000256" key="3">
    <source>
        <dbReference type="RuleBase" id="RU367040"/>
    </source>
</evidence>
<dbReference type="PANTHER" id="PTHR19960">
    <property type="entry name" value="TEKTIN"/>
    <property type="match status" value="1"/>
</dbReference>
<dbReference type="GO" id="GO:0015630">
    <property type="term" value="C:microtubule cytoskeleton"/>
    <property type="evidence" value="ECO:0007669"/>
    <property type="project" value="UniProtKB-UniRule"/>
</dbReference>
<evidence type="ECO:0000256" key="1">
    <source>
        <dbReference type="ARBA" id="ARBA00007209"/>
    </source>
</evidence>
<evidence type="ECO:0000313" key="6">
    <source>
        <dbReference type="RefSeq" id="XP_030645340.1"/>
    </source>
</evidence>
<keyword evidence="3" id="KW-0282">Flagellum</keyword>
<sequence>MATMSVKPALRYSVSDWENNIQELAGRAEHIRQLSHEIRQAGTTLRNEAASKTNWDENASCRTLSDRIRDVTRWKENLEACAQEVDTEMDALTRSKEETERALSAMTLPLEVTVECLTLREGRQGNELVSDPVEADLKKEVEVIDRVQRTLQQCIDQAFEQLCLLQEARHQLTLDLQNKMEALDVDTSCLSLTVDSPEISLKPNPTRVPHGSTTPQQWEQFSHHNVTQALEGIQASVQLRENMSMTRVQVQIELEAQRLATEFSLRKRTHQLEQACHELQWQLKTAQDEISDLESDIRGLEEELHAKMGPLKLVHTRLENRTKRPGIDMCRDEVQYGLVEEAKQLDATILALKNKLSQAQHSLQSLRQHEARMAEDLSRKKDALSLECRSRETRQRLTVAVQAESSQSIVVPLTNSSGRHTLQLA</sequence>
<dbReference type="CTD" id="27285"/>
<dbReference type="GO" id="GO:0005930">
    <property type="term" value="C:axoneme"/>
    <property type="evidence" value="ECO:0007669"/>
    <property type="project" value="UniProtKB-SubCell"/>
</dbReference>
<dbReference type="GO" id="GO:0005634">
    <property type="term" value="C:nucleus"/>
    <property type="evidence" value="ECO:0007669"/>
    <property type="project" value="TreeGrafter"/>
</dbReference>
<feature type="coiled-coil region" evidence="4">
    <location>
        <begin position="75"/>
        <end position="102"/>
    </location>
</feature>
<accession>A0A6J2WIG2</accession>
<evidence type="ECO:0000256" key="4">
    <source>
        <dbReference type="SAM" id="Coils"/>
    </source>
</evidence>
<keyword evidence="3" id="KW-0966">Cell projection</keyword>
<evidence type="ECO:0000313" key="5">
    <source>
        <dbReference type="Proteomes" id="UP000504632"/>
    </source>
</evidence>
<dbReference type="PRINTS" id="PR00511">
    <property type="entry name" value="TEKTIN"/>
</dbReference>
<dbReference type="InParanoid" id="A0A6J2WIG2"/>
<name>A0A6J2WIG2_CHACN</name>
<keyword evidence="3" id="KW-0969">Cilium</keyword>
<gene>
    <name evidence="6" type="primary">tekt2</name>
</gene>
<dbReference type="RefSeq" id="XP_030645340.1">
    <property type="nucleotide sequence ID" value="XM_030789480.1"/>
</dbReference>
<keyword evidence="5" id="KW-1185">Reference proteome</keyword>
<keyword evidence="4" id="KW-0175">Coiled coil</keyword>
<organism evidence="5 6">
    <name type="scientific">Chanos chanos</name>
    <name type="common">Milkfish</name>
    <name type="synonym">Mugil chanos</name>
    <dbReference type="NCBI Taxonomy" id="29144"/>
    <lineage>
        <taxon>Eukaryota</taxon>
        <taxon>Metazoa</taxon>
        <taxon>Chordata</taxon>
        <taxon>Craniata</taxon>
        <taxon>Vertebrata</taxon>
        <taxon>Euteleostomi</taxon>
        <taxon>Actinopterygii</taxon>
        <taxon>Neopterygii</taxon>
        <taxon>Teleostei</taxon>
        <taxon>Ostariophysi</taxon>
        <taxon>Gonorynchiformes</taxon>
        <taxon>Chanidae</taxon>
        <taxon>Chanos</taxon>
    </lineage>
</organism>
<feature type="coiled-coil region" evidence="4">
    <location>
        <begin position="342"/>
        <end position="369"/>
    </location>
</feature>
<dbReference type="GeneID" id="115825691"/>
<dbReference type="Pfam" id="PF03148">
    <property type="entry name" value="Tektin"/>
    <property type="match status" value="1"/>
</dbReference>
<evidence type="ECO:0000256" key="2">
    <source>
        <dbReference type="ARBA" id="ARBA00022490"/>
    </source>
</evidence>
<dbReference type="GO" id="GO:0060294">
    <property type="term" value="P:cilium movement involved in cell motility"/>
    <property type="evidence" value="ECO:0007669"/>
    <property type="project" value="UniProtKB-UniRule"/>
</dbReference>
<proteinExistence type="inferred from homology"/>
<keyword evidence="2" id="KW-0963">Cytoplasm</keyword>
<dbReference type="InterPro" id="IPR048256">
    <property type="entry name" value="Tektin-like"/>
</dbReference>
<feature type="coiled-coil region" evidence="4">
    <location>
        <begin position="269"/>
        <end position="303"/>
    </location>
</feature>
<comment type="subcellular location">
    <subcellularLocation>
        <location evidence="3">Cytoplasm</location>
        <location evidence="3">Cytoskeleton</location>
        <location evidence="3">Cilium axoneme</location>
    </subcellularLocation>
</comment>
<comment type="similarity">
    <text evidence="1 3">Belongs to the tektin family.</text>
</comment>
<dbReference type="GO" id="GO:0060271">
    <property type="term" value="P:cilium assembly"/>
    <property type="evidence" value="ECO:0007669"/>
    <property type="project" value="UniProtKB-UniRule"/>
</dbReference>
<protein>
    <recommendedName>
        <fullName evidence="3">Tektin</fullName>
    </recommendedName>
</protein>
<reference evidence="6" key="1">
    <citation type="submission" date="2025-08" db="UniProtKB">
        <authorList>
            <consortium name="RefSeq"/>
        </authorList>
    </citation>
    <scope>IDENTIFICATION</scope>
</reference>